<evidence type="ECO:0000313" key="3">
    <source>
        <dbReference type="Proteomes" id="UP000481153"/>
    </source>
</evidence>
<organism evidence="2 3">
    <name type="scientific">Aphanomyces euteiches</name>
    <dbReference type="NCBI Taxonomy" id="100861"/>
    <lineage>
        <taxon>Eukaryota</taxon>
        <taxon>Sar</taxon>
        <taxon>Stramenopiles</taxon>
        <taxon>Oomycota</taxon>
        <taxon>Saprolegniomycetes</taxon>
        <taxon>Saprolegniales</taxon>
        <taxon>Verrucalvaceae</taxon>
        <taxon>Aphanomyces</taxon>
    </lineage>
</organism>
<protein>
    <submittedName>
        <fullName evidence="2">Uncharacterized protein</fullName>
    </submittedName>
</protein>
<dbReference type="AlphaFoldDB" id="A0A6G0XRY6"/>
<comment type="caution">
    <text evidence="2">The sequence shown here is derived from an EMBL/GenBank/DDBJ whole genome shotgun (WGS) entry which is preliminary data.</text>
</comment>
<proteinExistence type="predicted"/>
<reference evidence="2 3" key="1">
    <citation type="submission" date="2019-07" db="EMBL/GenBank/DDBJ databases">
        <title>Genomics analysis of Aphanomyces spp. identifies a new class of oomycete effector associated with host adaptation.</title>
        <authorList>
            <person name="Gaulin E."/>
        </authorList>
    </citation>
    <scope>NUCLEOTIDE SEQUENCE [LARGE SCALE GENOMIC DNA]</scope>
    <source>
        <strain evidence="2 3">ATCC 201684</strain>
    </source>
</reference>
<evidence type="ECO:0000256" key="1">
    <source>
        <dbReference type="SAM" id="MobiDB-lite"/>
    </source>
</evidence>
<keyword evidence="3" id="KW-1185">Reference proteome</keyword>
<accession>A0A6G0XRY6</accession>
<dbReference type="Proteomes" id="UP000481153">
    <property type="component" value="Unassembled WGS sequence"/>
</dbReference>
<dbReference type="EMBL" id="VJMJ01000020">
    <property type="protein sequence ID" value="KAF0743216.1"/>
    <property type="molecule type" value="Genomic_DNA"/>
</dbReference>
<sequence>MKFFRSVVFYWSMDCRRPRCVFHWGLVESWPAWHLDWHGVGLRRHNGDLVVRFVDGKLGRGSNQGGHAKQGKRGKGQGNHKTPRNALKAS</sequence>
<evidence type="ECO:0000313" key="2">
    <source>
        <dbReference type="EMBL" id="KAF0743216.1"/>
    </source>
</evidence>
<gene>
    <name evidence="2" type="ORF">Ae201684_002007</name>
</gene>
<name>A0A6G0XRY6_9STRA</name>
<feature type="region of interest" description="Disordered" evidence="1">
    <location>
        <begin position="57"/>
        <end position="90"/>
    </location>
</feature>